<dbReference type="CDD" id="cd00293">
    <property type="entry name" value="USP-like"/>
    <property type="match status" value="2"/>
</dbReference>
<reference evidence="3 4" key="1">
    <citation type="submission" date="2010-12" db="EMBL/GenBank/DDBJ databases">
        <title>Complete sequence of Desulfurispirillum indicum S5.</title>
        <authorList>
            <consortium name="US DOE Joint Genome Institute"/>
            <person name="Lucas S."/>
            <person name="Copeland A."/>
            <person name="Lapidus A."/>
            <person name="Cheng J.-F."/>
            <person name="Goodwin L."/>
            <person name="Pitluck S."/>
            <person name="Chertkov O."/>
            <person name="Held B."/>
            <person name="Detter J.C."/>
            <person name="Han C."/>
            <person name="Tapia R."/>
            <person name="Land M."/>
            <person name="Hauser L."/>
            <person name="Kyrpides N."/>
            <person name="Ivanova N."/>
            <person name="Mikhailova N."/>
            <person name="Haggblom M."/>
            <person name="Rauschenbach I."/>
            <person name="Bini E."/>
            <person name="Woyke T."/>
        </authorList>
    </citation>
    <scope>NUCLEOTIDE SEQUENCE [LARGE SCALE GENOMIC DNA]</scope>
    <source>
        <strain evidence="4">ATCC BAA-1389 / DSM 22839 / S5</strain>
    </source>
</reference>
<sequence>MFRKILLCSDLSAASDALVSCVGDLQQLGLEEVILLHVVYAAVVPGLENALRAEATKKLTQYKEQLEELGLRVQIDIPLGMPVYAIEEEASNYEVDAIVIGSRGESLLRAAALGSVSFKVLQIARCPVLLVRVKLLDSPEGEGVAPCQRLFTSLLVPYDFSALSALALQKARDIAMVHGCPIRILHVNDNQRRLTYLSAEAMKEQDAFDEERLCKLRDALVAEGLNASYELVEGVVLQEILKRSDPRDTSLIIMGNQGKGFLREAVLGSVANEVARQAEVPVLYVTARS</sequence>
<dbReference type="InterPro" id="IPR006016">
    <property type="entry name" value="UspA"/>
</dbReference>
<dbReference type="PANTHER" id="PTHR46268">
    <property type="entry name" value="STRESS RESPONSE PROTEIN NHAX"/>
    <property type="match status" value="1"/>
</dbReference>
<keyword evidence="4" id="KW-1185">Reference proteome</keyword>
<dbReference type="RefSeq" id="WP_013506116.1">
    <property type="nucleotide sequence ID" value="NC_014836.1"/>
</dbReference>
<dbReference type="HOGENOM" id="CLU_049301_2_0_0"/>
<dbReference type="eggNOG" id="COG0589">
    <property type="taxonomic scope" value="Bacteria"/>
</dbReference>
<evidence type="ECO:0000313" key="4">
    <source>
        <dbReference type="Proteomes" id="UP000002572"/>
    </source>
</evidence>
<feature type="domain" description="UspA" evidence="2">
    <location>
        <begin position="1"/>
        <end position="132"/>
    </location>
</feature>
<accession>E6W6Z2</accession>
<gene>
    <name evidence="3" type="ordered locus">Selin_1502</name>
</gene>
<dbReference type="Pfam" id="PF00582">
    <property type="entry name" value="Usp"/>
    <property type="match status" value="2"/>
</dbReference>
<dbReference type="SUPFAM" id="SSF52402">
    <property type="entry name" value="Adenine nucleotide alpha hydrolases-like"/>
    <property type="match status" value="2"/>
</dbReference>
<name>E6W6Z2_DESIS</name>
<evidence type="ECO:0000256" key="1">
    <source>
        <dbReference type="ARBA" id="ARBA00008791"/>
    </source>
</evidence>
<dbReference type="PANTHER" id="PTHR46268:SF26">
    <property type="entry name" value="UNIVERSAL STRESS PROTEIN MJ0577"/>
    <property type="match status" value="1"/>
</dbReference>
<organism evidence="3 4">
    <name type="scientific">Desulfurispirillum indicum (strain ATCC BAA-1389 / DSM 22839 / S5)</name>
    <dbReference type="NCBI Taxonomy" id="653733"/>
    <lineage>
        <taxon>Bacteria</taxon>
        <taxon>Pseudomonadati</taxon>
        <taxon>Chrysiogenota</taxon>
        <taxon>Chrysiogenia</taxon>
        <taxon>Chrysiogenales</taxon>
        <taxon>Chrysiogenaceae</taxon>
        <taxon>Desulfurispirillum</taxon>
    </lineage>
</organism>
<protein>
    <submittedName>
        <fullName evidence="3">UspA domain-containing protein</fullName>
    </submittedName>
</protein>
<feature type="domain" description="UspA" evidence="2">
    <location>
        <begin position="153"/>
        <end position="285"/>
    </location>
</feature>
<dbReference type="InterPro" id="IPR014729">
    <property type="entry name" value="Rossmann-like_a/b/a_fold"/>
</dbReference>
<dbReference type="InParanoid" id="E6W6Z2"/>
<dbReference type="STRING" id="653733.Selin_1502"/>
<dbReference type="InterPro" id="IPR006015">
    <property type="entry name" value="Universal_stress_UspA"/>
</dbReference>
<dbReference type="Gene3D" id="3.40.50.620">
    <property type="entry name" value="HUPs"/>
    <property type="match status" value="1"/>
</dbReference>
<proteinExistence type="inferred from homology"/>
<dbReference type="PRINTS" id="PR01438">
    <property type="entry name" value="UNVRSLSTRESS"/>
</dbReference>
<evidence type="ECO:0000259" key="2">
    <source>
        <dbReference type="Pfam" id="PF00582"/>
    </source>
</evidence>
<dbReference type="Gene3D" id="3.40.50.12370">
    <property type="match status" value="1"/>
</dbReference>
<evidence type="ECO:0000313" key="3">
    <source>
        <dbReference type="EMBL" id="ADU66235.1"/>
    </source>
</evidence>
<dbReference type="KEGG" id="din:Selin_1502"/>
<dbReference type="EMBL" id="CP002432">
    <property type="protein sequence ID" value="ADU66235.1"/>
    <property type="molecule type" value="Genomic_DNA"/>
</dbReference>
<comment type="similarity">
    <text evidence="1">Belongs to the universal stress protein A family.</text>
</comment>
<dbReference type="AlphaFoldDB" id="E6W6Z2"/>
<dbReference type="Proteomes" id="UP000002572">
    <property type="component" value="Chromosome"/>
</dbReference>